<sequence>MPCNYKAPASQAAFDNFAHAFSGSYINDISGSQLNSLYDALVWSPPLPHTQAEEERNKRNLLAWIARNHPELSNPGQRMPTKAILDASMQLRTSNSDDVAGGALIRHDSHQNVDRLEQNVGTGHPNLDYNNVDEVQQATADHRRPTRASLLPPARISTRRKSRASLPPVTAPAAAAVRPAMSAEAMDSLMQDVESKMLPASPTPKPRSRKAKQPLAIHEDSEGFSDDAGASVWQYDFAQTSASQPQSPNPSDFEDDEADFSDSCDKARDNTIHNWVNINNNKKKAASSSSKIASDPPTSQPATAQTNTSSSSSTSNLTQALIDALDRNMGDVHQKCHAKDLDSAIQSLATMMSLVVMVRDSGFHIEE</sequence>
<protein>
    <submittedName>
        <fullName evidence="2">Uncharacterized protein</fullName>
    </submittedName>
</protein>
<reference evidence="2 3" key="1">
    <citation type="journal article" date="2012" name="PLoS Pathog.">
        <title>Diverse lifestyles and strategies of plant pathogenesis encoded in the genomes of eighteen Dothideomycetes fungi.</title>
        <authorList>
            <person name="Ohm R.A."/>
            <person name="Feau N."/>
            <person name="Henrissat B."/>
            <person name="Schoch C.L."/>
            <person name="Horwitz B.A."/>
            <person name="Barry K.W."/>
            <person name="Condon B.J."/>
            <person name="Copeland A.C."/>
            <person name="Dhillon B."/>
            <person name="Glaser F."/>
            <person name="Hesse C.N."/>
            <person name="Kosti I."/>
            <person name="LaButti K."/>
            <person name="Lindquist E.A."/>
            <person name="Lucas S."/>
            <person name="Salamov A.A."/>
            <person name="Bradshaw R.E."/>
            <person name="Ciuffetti L."/>
            <person name="Hamelin R.C."/>
            <person name="Kema G.H.J."/>
            <person name="Lawrence C."/>
            <person name="Scott J.A."/>
            <person name="Spatafora J.W."/>
            <person name="Turgeon B.G."/>
            <person name="de Wit P.J.G.M."/>
            <person name="Zhong S."/>
            <person name="Goodwin S.B."/>
            <person name="Grigoriev I.V."/>
        </authorList>
    </citation>
    <scope>NUCLEOTIDE SEQUENCE [LARGE SCALE GENOMIC DNA]</scope>
    <source>
        <strain evidence="2 3">CIRAD86</strain>
    </source>
</reference>
<dbReference type="VEuPathDB" id="FungiDB:MYCFIDRAFT_200799"/>
<evidence type="ECO:0000256" key="1">
    <source>
        <dbReference type="SAM" id="MobiDB-lite"/>
    </source>
</evidence>
<organism evidence="2 3">
    <name type="scientific">Pseudocercospora fijiensis (strain CIRAD86)</name>
    <name type="common">Black leaf streak disease fungus</name>
    <name type="synonym">Mycosphaerella fijiensis</name>
    <dbReference type="NCBI Taxonomy" id="383855"/>
    <lineage>
        <taxon>Eukaryota</taxon>
        <taxon>Fungi</taxon>
        <taxon>Dikarya</taxon>
        <taxon>Ascomycota</taxon>
        <taxon>Pezizomycotina</taxon>
        <taxon>Dothideomycetes</taxon>
        <taxon>Dothideomycetidae</taxon>
        <taxon>Mycosphaerellales</taxon>
        <taxon>Mycosphaerellaceae</taxon>
        <taxon>Pseudocercospora</taxon>
    </lineage>
</organism>
<accession>M2ZYD6</accession>
<feature type="region of interest" description="Disordered" evidence="1">
    <location>
        <begin position="139"/>
        <end position="177"/>
    </location>
</feature>
<feature type="region of interest" description="Disordered" evidence="1">
    <location>
        <begin position="197"/>
        <end position="227"/>
    </location>
</feature>
<dbReference type="GeneID" id="19335897"/>
<proteinExistence type="predicted"/>
<gene>
    <name evidence="2" type="ORF">MYCFIDRAFT_200799</name>
</gene>
<dbReference type="Proteomes" id="UP000016932">
    <property type="component" value="Unassembled WGS sequence"/>
</dbReference>
<evidence type="ECO:0000313" key="3">
    <source>
        <dbReference type="Proteomes" id="UP000016932"/>
    </source>
</evidence>
<dbReference type="AlphaFoldDB" id="M2ZYD6"/>
<evidence type="ECO:0000313" key="2">
    <source>
        <dbReference type="EMBL" id="EME77126.1"/>
    </source>
</evidence>
<feature type="region of interest" description="Disordered" evidence="1">
    <location>
        <begin position="239"/>
        <end position="315"/>
    </location>
</feature>
<feature type="compositionally biased region" description="Low complexity" evidence="1">
    <location>
        <begin position="286"/>
        <end position="315"/>
    </location>
</feature>
<dbReference type="KEGG" id="pfj:MYCFIDRAFT_200799"/>
<dbReference type="RefSeq" id="XP_007932340.1">
    <property type="nucleotide sequence ID" value="XM_007934149.1"/>
</dbReference>
<feature type="compositionally biased region" description="Acidic residues" evidence="1">
    <location>
        <begin position="252"/>
        <end position="262"/>
    </location>
</feature>
<dbReference type="HOGENOM" id="CLU_634801_0_0_1"/>
<name>M2ZYD6_PSEFD</name>
<keyword evidence="3" id="KW-1185">Reference proteome</keyword>
<feature type="compositionally biased region" description="Polar residues" evidence="1">
    <location>
        <begin position="239"/>
        <end position="250"/>
    </location>
</feature>
<dbReference type="OrthoDB" id="10561634at2759"/>
<feature type="compositionally biased region" description="Low complexity" evidence="1">
    <location>
        <begin position="164"/>
        <end position="177"/>
    </location>
</feature>
<dbReference type="EMBL" id="KB446569">
    <property type="protein sequence ID" value="EME77126.1"/>
    <property type="molecule type" value="Genomic_DNA"/>
</dbReference>